<dbReference type="HOGENOM" id="CLU_1147200_0_0_1"/>
<proteinExistence type="predicted"/>
<accession>A0A0D2ABS8</accession>
<dbReference type="AlphaFoldDB" id="A0A0D2ABS8"/>
<keyword evidence="1" id="KW-0732">Signal</keyword>
<evidence type="ECO:0000313" key="3">
    <source>
        <dbReference type="Proteomes" id="UP000054302"/>
    </source>
</evidence>
<dbReference type="GeneID" id="27318104"/>
<dbReference type="Proteomes" id="UP000054302">
    <property type="component" value="Unassembled WGS sequence"/>
</dbReference>
<name>A0A0D2ABS8_EXOME</name>
<evidence type="ECO:0000256" key="1">
    <source>
        <dbReference type="SAM" id="SignalP"/>
    </source>
</evidence>
<dbReference type="EMBL" id="KN847520">
    <property type="protein sequence ID" value="KIV96378.1"/>
    <property type="molecule type" value="Genomic_DNA"/>
</dbReference>
<organism evidence="2 3">
    <name type="scientific">Exophiala mesophila</name>
    <name type="common">Black yeast-like fungus</name>
    <dbReference type="NCBI Taxonomy" id="212818"/>
    <lineage>
        <taxon>Eukaryota</taxon>
        <taxon>Fungi</taxon>
        <taxon>Dikarya</taxon>
        <taxon>Ascomycota</taxon>
        <taxon>Pezizomycotina</taxon>
        <taxon>Eurotiomycetes</taxon>
        <taxon>Chaetothyriomycetidae</taxon>
        <taxon>Chaetothyriales</taxon>
        <taxon>Herpotrichiellaceae</taxon>
        <taxon>Exophiala</taxon>
    </lineage>
</organism>
<sequence length="242" mass="26066">MKLSNNLLLLLPFLFSEALGDLEERAAALRRIAVTVHNTFEAMNRLGHIPEIPSPHTYDYNSVSLDFDAPDLGSLDSGLDPNRVANYSLKSISPYLTPQATKYAKANPFAFVVNFGQLMSKNPTDDELLKIIRMPTISEVVTTTLTTRVSSTVPSVTAAPSLVSKVSSLLSVATSMAAASSSIIDEAVNDNIFHLAGVLYASATSTAPASNPTKVIKMTFPANEVWPRRTATLTVRNLPTAK</sequence>
<reference evidence="2 3" key="1">
    <citation type="submission" date="2015-01" db="EMBL/GenBank/DDBJ databases">
        <title>The Genome Sequence of Exophiala mesophila CBS40295.</title>
        <authorList>
            <consortium name="The Broad Institute Genomics Platform"/>
            <person name="Cuomo C."/>
            <person name="de Hoog S."/>
            <person name="Gorbushina A."/>
            <person name="Stielow B."/>
            <person name="Teixiera M."/>
            <person name="Abouelleil A."/>
            <person name="Chapman S.B."/>
            <person name="Priest M."/>
            <person name="Young S.K."/>
            <person name="Wortman J."/>
            <person name="Nusbaum C."/>
            <person name="Birren B."/>
        </authorList>
    </citation>
    <scope>NUCLEOTIDE SEQUENCE [LARGE SCALE GENOMIC DNA]</scope>
    <source>
        <strain evidence="2 3">CBS 40295</strain>
    </source>
</reference>
<gene>
    <name evidence="2" type="ORF">PV10_00259</name>
</gene>
<protein>
    <submittedName>
        <fullName evidence="2">Uncharacterized protein</fullName>
    </submittedName>
</protein>
<feature type="chain" id="PRO_5002238292" evidence="1">
    <location>
        <begin position="21"/>
        <end position="242"/>
    </location>
</feature>
<keyword evidence="3" id="KW-1185">Reference proteome</keyword>
<dbReference type="RefSeq" id="XP_016227952.1">
    <property type="nucleotide sequence ID" value="XM_016364303.1"/>
</dbReference>
<feature type="signal peptide" evidence="1">
    <location>
        <begin position="1"/>
        <end position="20"/>
    </location>
</feature>
<evidence type="ECO:0000313" key="2">
    <source>
        <dbReference type="EMBL" id="KIV96378.1"/>
    </source>
</evidence>
<dbReference type="VEuPathDB" id="FungiDB:PV10_00259"/>